<dbReference type="InterPro" id="IPR016024">
    <property type="entry name" value="ARM-type_fold"/>
</dbReference>
<name>A0A3L8A486_9BACE</name>
<dbReference type="STRING" id="1235814.GCA_000613385_00606"/>
<dbReference type="Pfam" id="PF13569">
    <property type="entry name" value="DUF4132"/>
    <property type="match status" value="1"/>
</dbReference>
<evidence type="ECO:0000259" key="3">
    <source>
        <dbReference type="Pfam" id="PF24879"/>
    </source>
</evidence>
<dbReference type="InterPro" id="IPR043782">
    <property type="entry name" value="DUF5724"/>
</dbReference>
<protein>
    <submittedName>
        <fullName evidence="4">DUF4132 domain-containing protein</fullName>
    </submittedName>
</protein>
<dbReference type="Pfam" id="PF18991">
    <property type="entry name" value="DUF5724"/>
    <property type="match status" value="1"/>
</dbReference>
<proteinExistence type="predicted"/>
<evidence type="ECO:0000313" key="4">
    <source>
        <dbReference type="EMBL" id="RLT78628.1"/>
    </source>
</evidence>
<gene>
    <name evidence="4" type="ORF">D7Y07_18210</name>
</gene>
<dbReference type="InterPro" id="IPR025406">
    <property type="entry name" value="DUF4132"/>
</dbReference>
<evidence type="ECO:0000259" key="2">
    <source>
        <dbReference type="Pfam" id="PF18991"/>
    </source>
</evidence>
<accession>A0A3L8A486</accession>
<evidence type="ECO:0000259" key="1">
    <source>
        <dbReference type="Pfam" id="PF13569"/>
    </source>
</evidence>
<organism evidence="4 5">
    <name type="scientific">Bacteroides acidifaciens</name>
    <dbReference type="NCBI Taxonomy" id="85831"/>
    <lineage>
        <taxon>Bacteria</taxon>
        <taxon>Pseudomonadati</taxon>
        <taxon>Bacteroidota</taxon>
        <taxon>Bacteroidia</taxon>
        <taxon>Bacteroidales</taxon>
        <taxon>Bacteroidaceae</taxon>
        <taxon>Bacteroides</taxon>
    </lineage>
</organism>
<dbReference type="EMBL" id="RAZM01000093">
    <property type="protein sequence ID" value="RLT78628.1"/>
    <property type="molecule type" value="Genomic_DNA"/>
</dbReference>
<dbReference type="RefSeq" id="WP_121767261.1">
    <property type="nucleotide sequence ID" value="NZ_RAZM01000093.1"/>
</dbReference>
<feature type="domain" description="DUF5724" evidence="2">
    <location>
        <begin position="52"/>
        <end position="1282"/>
    </location>
</feature>
<feature type="domain" description="DUF7737" evidence="3">
    <location>
        <begin position="1584"/>
        <end position="1685"/>
    </location>
</feature>
<comment type="caution">
    <text evidence="4">The sequence shown here is derived from an EMBL/GenBank/DDBJ whole genome shotgun (WGS) entry which is preliminary data.</text>
</comment>
<sequence length="1686" mass="193889">MRLIYNEALNKRVLPYLERLTKKKSNLDKETAALFDIFMLYFNMDTRYGTYSDKLEPCIISIIKEESIKSVANLFDGKLSKLLRYILGDEYARLFYTYLKLKVHCPYTQGYSRRSQRAANPYLHSNHVIDALTQFLKLRATGFTEQAILNGGNTPEEIEAYKDCMSCEDWTAAQIAEGNQTVIEYLHNVLTSENNANRLNQGHLKAIAMSGYRPLLELEGKLLLAAKLQEGLRQAIVETMDEGCPESYLHLLTVIYENGLQRFASVKRGIAVSTGIGEQDSSERVTNKYIELILHFLNNQEQACKALQSKDTVELYLALWSIGFYNTNDILALAPEIIKNGAKHQVQTFLYFLLCTQHSGMSYCISKEAFEKWHNDPSVVAAILPLYLTNFYLSRYSEREAPQLTDYFENKEEAIRHYGYLKQIYHSISTKETYAPYIFPWESAQLTRSEVILKMAYIVWMLNDSAMKDELCGHLASLNSYMRASYIGIALNPPTSPLQEEYILQSLGDRSLDVRNEAYKVLSGMALSPEQNLKIEELLRFKYSEMRINAINLLMKQPKEELAGSIRRLVTDKVAERRLAGLDMMKTIHNVEYLQDIYQELLPVIKEIQKPNTKEKVLIESLIGDGTEKKATQHYTKENGFGLYHPALEVSLPEITPDKGFYVKKAFEFISYGRAKLTFERLSKYIAAHKNDEFKNDYGEARLVGNSVLMRGSNYGGLSGLGLPELWTDFYEREIGSYEKLLMMSFMLMSTGCAKENDDYDEEDEEDRKADIKSANSFEPLINKMYAGFSYRGLQKVLRKLPYYDQMEDIIDALVYEYRDEAVYQRMAANMLLQLTPLLNTKNIFRQYTNKHTWLIDSMEYGEKVIVYPIHNNKFVQFWLDTPSKPIDDALFTRYFTVRYQLYKLTNYMEHTPELEETNSYLQSADFARAWMLGLIPTEEIYRELTGRVNSPIQIKNITLALNENRCSNEMDREQFAYIKDFNFTLFRPLLQKVVDRILDIELSRGDSETQVTRLAEELTCVYGAGTFIRILQAFGKDTFIRDSYNWGSTKRGVLSSLLHACHPLPTDTSENLKKLAKQAGISNERLVEAAMFAPQWIELTEKAIGWKGLTSAAYYFHAHTNETCDDKKKAIIARYTPIDVEDLREGAFDIDWFRDAFKTIGKQRFEVVYNAAKYISSSNSHTRARKFADATNGAMKAADVKKEIVAKRNKDLLMSYGLIPLGRKPDKELLDRYQYLKKFLKESKEFGAQRQESEKKAVAIALQNLALNSGYGDVTRLTWSMETELIKELLPYLSPKEIDGVEVYIQINDEGKAEMKQIKAGKELNSMPAKLKKHPYVEELKAVHKKLKDQHTRSRIMLEQAMEDCTRFEENELRKLMQNPVIWPLLKHLVFISNGQTGFYTDGLLVTANAVCLPLKPKDELRIAHPTDLYASGDWHTYQKFLFDKAIRQPFKQVFRELYVPTPEEVEATQSRRYAGNQIQPQKTVAVLKGRRWVADYEDGLQKIYYKENIIATIYAMADWFSPADIEAPTLEYVCFHNRKDYKLMKISEIPPVIFSEVMRDVDLAVSVAHAGSVDPETSHSTIEMRSVLVEQTMPLFHFKNVTIKGSFAHIEGKLGKYNIHLGSGVIHQEGGAQIAVLPVHSQSRGRLFLPFVDEDPKTAEILTKIIFFAEDDKIKDPSILNQIK</sequence>
<dbReference type="Pfam" id="PF24879">
    <property type="entry name" value="DUF7737"/>
    <property type="match status" value="1"/>
</dbReference>
<feature type="domain" description="DUF4132" evidence="1">
    <location>
        <begin position="1322"/>
        <end position="1494"/>
    </location>
</feature>
<evidence type="ECO:0000313" key="5">
    <source>
        <dbReference type="Proteomes" id="UP000267159"/>
    </source>
</evidence>
<dbReference type="SUPFAM" id="SSF48371">
    <property type="entry name" value="ARM repeat"/>
    <property type="match status" value="1"/>
</dbReference>
<dbReference type="InterPro" id="IPR056639">
    <property type="entry name" value="DUF7737"/>
</dbReference>
<reference evidence="4 5" key="1">
    <citation type="submission" date="2018-09" db="EMBL/GenBank/DDBJ databases">
        <title>Murine metabolic-syndrome-specific gut microbial biobank.</title>
        <authorList>
            <person name="Liu C."/>
        </authorList>
    </citation>
    <scope>NUCLEOTIDE SEQUENCE [LARGE SCALE GENOMIC DNA]</scope>
    <source>
        <strain evidence="4 5">0.1X-D8-26</strain>
    </source>
</reference>
<dbReference type="Proteomes" id="UP000267159">
    <property type="component" value="Unassembled WGS sequence"/>
</dbReference>